<proteinExistence type="predicted"/>
<comment type="caution">
    <text evidence="1">The sequence shown here is derived from an EMBL/GenBank/DDBJ whole genome shotgun (WGS) entry which is preliminary data.</text>
</comment>
<gene>
    <name evidence="1" type="ORF">K3G42_005289</name>
</gene>
<organism evidence="1 2">
    <name type="scientific">Sphaerodactylus townsendi</name>
    <dbReference type="NCBI Taxonomy" id="933632"/>
    <lineage>
        <taxon>Eukaryota</taxon>
        <taxon>Metazoa</taxon>
        <taxon>Chordata</taxon>
        <taxon>Craniata</taxon>
        <taxon>Vertebrata</taxon>
        <taxon>Euteleostomi</taxon>
        <taxon>Lepidosauria</taxon>
        <taxon>Squamata</taxon>
        <taxon>Bifurcata</taxon>
        <taxon>Gekkota</taxon>
        <taxon>Sphaerodactylidae</taxon>
        <taxon>Sphaerodactylus</taxon>
    </lineage>
</organism>
<reference evidence="1" key="1">
    <citation type="submission" date="2021-08" db="EMBL/GenBank/DDBJ databases">
        <title>The first chromosome-level gecko genome reveals the dynamic sex chromosomes of Neotropical dwarf geckos (Sphaerodactylidae: Sphaerodactylus).</title>
        <authorList>
            <person name="Pinto B.J."/>
            <person name="Keating S.E."/>
            <person name="Gamble T."/>
        </authorList>
    </citation>
    <scope>NUCLEOTIDE SEQUENCE</scope>
    <source>
        <strain evidence="1">TG3544</strain>
    </source>
</reference>
<sequence length="194" mass="20884">MCGMAAPRGNIVVEGEASETDSEEEAFLSSVPPASVPSFSNVKVLGEASETDDEEDASPGGPKPEPQFISPDLPPLIVYRNEDPGSPVAVEEKPALRIKHRGRYSTLLQQKLIESNARLYYDVNSTVKQVYQTAIKEIGAMTVQLSDSQNGIINASHSIRLVLEDLQGLADKIDIITSCSLLPDIQIALSPSHA</sequence>
<dbReference type="Proteomes" id="UP000827872">
    <property type="component" value="Linkage Group LG06"/>
</dbReference>
<evidence type="ECO:0000313" key="2">
    <source>
        <dbReference type="Proteomes" id="UP000827872"/>
    </source>
</evidence>
<name>A0ACB8FN14_9SAUR</name>
<dbReference type="EMBL" id="CM037619">
    <property type="protein sequence ID" value="KAH8006464.1"/>
    <property type="molecule type" value="Genomic_DNA"/>
</dbReference>
<accession>A0ACB8FN14</accession>
<keyword evidence="2" id="KW-1185">Reference proteome</keyword>
<protein>
    <submittedName>
        <fullName evidence="1">Uncharacterized protein</fullName>
    </submittedName>
</protein>
<evidence type="ECO:0000313" key="1">
    <source>
        <dbReference type="EMBL" id="KAH8006464.1"/>
    </source>
</evidence>